<evidence type="ECO:0000256" key="1">
    <source>
        <dbReference type="ARBA" id="ARBA00022729"/>
    </source>
</evidence>
<sequence length="880" mass="95965">MSLSQYLFFFMMTLSLYTPAMADLELLDDIEESSDAGLNIELPETLSENVSQGNSYFVLIENIISDAGPARDLAVAGVIPVTPSALNQLLIPEEIREFLSDGVTLDLYLKNIDDETEELVPFASLSLVYQDQLFLIKNISLKPERKVRLTAASRTQLMGAIGKSLDQNGGFNFGSGMRMQIDIETMKAFLEVSQQNFGLKDITRTTYLGDSSVKALGNIFNYGLNAYASNSNDISSHSAYLNFNNVTSLGEQHLFINGDLTSNSDDSAFNLDELVYERDFAGRRLALGMLSGWSLQSLGNVSTLSGEQMYGFSYGNVAKSAKHDSSQSLTPITVYLPSSGEVRVLRDGKLLSSQRFPLGSHELDASRLPGGIYDVELEVVVGGKVVSSRRQQINKSYNTNANGNELAWQVWGGAAKKNQNYDYSNNAERDNDFEPLYGISLAAQEGMLSWSGSVYHNQNTLVVEASPTLQINEDIRLDLQTLYGSDGLLRNMANLNLNIPGGWGSLWAGTERGHEGKTLPMYIANRNTFGASLALANLHQSLGSVSLSFESDLDEQQKYIRADYSHNINMKYATASMQVGVNHYINNSDHFNERDTQYFANVNLSFPMDSDFRIGVSTQGNDKTLDLSAAASLDGVINRVGADISTSLGGENSQTNYGAYANYRGRYAEGSVSFSGSDDTQSISLTNNGSFVMGDGGIVAGRGDTGAGSAAVVVNMPEIGADDLEANINGQRYPLSSGKNLITLPAYDDYSIQVNSTDDANSSYQIQGESLNYNLYPGNIVEITPGVKQMVTVFGRLTTENGKPLRGVSIKNHIGETVTNETGNFAIDVDIKYPEVKAESEETGLFDVKMKLNADKSVVWLGEVVWRGKEVKNYNVSPPL</sequence>
<evidence type="ECO:0000256" key="2">
    <source>
        <dbReference type="SAM" id="SignalP"/>
    </source>
</evidence>
<dbReference type="Pfam" id="PF15976">
    <property type="entry name" value="CooC_C"/>
    <property type="match status" value="1"/>
</dbReference>
<dbReference type="Pfam" id="PF16967">
    <property type="entry name" value="TcfC"/>
    <property type="match status" value="1"/>
</dbReference>
<proteinExistence type="predicted"/>
<dbReference type="AlphaFoldDB" id="A0A7G3GCD6"/>
<feature type="signal peptide" evidence="2">
    <location>
        <begin position="1"/>
        <end position="22"/>
    </location>
</feature>
<reference evidence="5 6" key="1">
    <citation type="submission" date="2018-01" db="EMBL/GenBank/DDBJ databases">
        <title>Genome sequence of Iodobacter sp. strain PCH194 isolated from Indian Trans-Himalaya.</title>
        <authorList>
            <person name="Kumar V."/>
            <person name="Thakur V."/>
            <person name="Kumar S."/>
            <person name="Singh D."/>
        </authorList>
    </citation>
    <scope>NUCLEOTIDE SEQUENCE [LARGE SCALE GENOMIC DNA]</scope>
    <source>
        <strain evidence="5 6">PCH194</strain>
    </source>
</reference>
<organism evidence="5 6">
    <name type="scientific">Iodobacter fluviatilis</name>
    <dbReference type="NCBI Taxonomy" id="537"/>
    <lineage>
        <taxon>Bacteria</taxon>
        <taxon>Pseudomonadati</taxon>
        <taxon>Pseudomonadota</taxon>
        <taxon>Betaproteobacteria</taxon>
        <taxon>Neisseriales</taxon>
        <taxon>Chitinibacteraceae</taxon>
        <taxon>Iodobacter</taxon>
    </lineage>
</organism>
<dbReference type="InterPro" id="IPR031917">
    <property type="entry name" value="Pilus_assem_C"/>
</dbReference>
<evidence type="ECO:0008006" key="7">
    <source>
        <dbReference type="Google" id="ProtNLM"/>
    </source>
</evidence>
<evidence type="ECO:0000313" key="6">
    <source>
        <dbReference type="Proteomes" id="UP000515917"/>
    </source>
</evidence>
<protein>
    <recommendedName>
        <fullName evidence="7">Fimbrial outer membrane usher protein TcfC</fullName>
    </recommendedName>
</protein>
<dbReference type="InterPro" id="IPR000015">
    <property type="entry name" value="Fimb_usher"/>
</dbReference>
<dbReference type="PANTHER" id="PTHR30451">
    <property type="entry name" value="OUTER MEMBRANE USHER PROTEIN"/>
    <property type="match status" value="1"/>
</dbReference>
<name>A0A7G3GCD6_9NEIS</name>
<accession>A0A7G3GCD6</accession>
<evidence type="ECO:0000259" key="3">
    <source>
        <dbReference type="Pfam" id="PF15976"/>
    </source>
</evidence>
<dbReference type="GO" id="GO:0009297">
    <property type="term" value="P:pilus assembly"/>
    <property type="evidence" value="ECO:0007669"/>
    <property type="project" value="InterPro"/>
</dbReference>
<keyword evidence="6" id="KW-1185">Reference proteome</keyword>
<feature type="domain" description="Pilus assembly protein E-set like" evidence="4">
    <location>
        <begin position="328"/>
        <end position="395"/>
    </location>
</feature>
<dbReference type="GO" id="GO:0015473">
    <property type="term" value="F:fimbrial usher porin activity"/>
    <property type="evidence" value="ECO:0007669"/>
    <property type="project" value="InterPro"/>
</dbReference>
<dbReference type="RefSeq" id="WP_130106853.1">
    <property type="nucleotide sequence ID" value="NZ_CP025781.1"/>
</dbReference>
<dbReference type="Proteomes" id="UP000515917">
    <property type="component" value="Chromosome"/>
</dbReference>
<dbReference type="GO" id="GO:0009279">
    <property type="term" value="C:cell outer membrane"/>
    <property type="evidence" value="ECO:0007669"/>
    <property type="project" value="TreeGrafter"/>
</dbReference>
<dbReference type="PANTHER" id="PTHR30451:SF5">
    <property type="entry name" value="SLR0019 PROTEIN"/>
    <property type="match status" value="1"/>
</dbReference>
<dbReference type="EMBL" id="CP025781">
    <property type="protein sequence ID" value="QBC44315.1"/>
    <property type="molecule type" value="Genomic_DNA"/>
</dbReference>
<dbReference type="InterPro" id="IPR032636">
    <property type="entry name" value="Pilus_assem_E-set-like_dom"/>
</dbReference>
<gene>
    <name evidence="5" type="ORF">C1H71_12780</name>
</gene>
<feature type="domain" description="Pilus assembly protein C-terminal" evidence="3">
    <location>
        <begin position="775"/>
        <end position="864"/>
    </location>
</feature>
<keyword evidence="1 2" id="KW-0732">Signal</keyword>
<evidence type="ECO:0000313" key="5">
    <source>
        <dbReference type="EMBL" id="QBC44315.1"/>
    </source>
</evidence>
<feature type="chain" id="PRO_5029009045" description="Fimbrial outer membrane usher protein TcfC" evidence="2">
    <location>
        <begin position="23"/>
        <end position="880"/>
    </location>
</feature>
<dbReference type="KEGG" id="ifl:C1H71_12780"/>
<evidence type="ECO:0000259" key="4">
    <source>
        <dbReference type="Pfam" id="PF16967"/>
    </source>
</evidence>